<gene>
    <name evidence="1" type="ORF">PHLCEN_2v8482</name>
</gene>
<accession>A0A2R6NTJ1</accession>
<dbReference type="EMBL" id="MLYV02000847">
    <property type="protein sequence ID" value="PSR76386.1"/>
    <property type="molecule type" value="Genomic_DNA"/>
</dbReference>
<sequence length="113" mass="12587">MTKAQVPSRTNTNKIDCLPHSLLTLWKNATSVKTNKNVSKAREDNLRIMRQTWMLVIFQKGSSHQYAMKKDGAPATRQSGPNDILGNTKTKTAIIMAISAAKRVTIANKMVLF</sequence>
<reference evidence="1 2" key="1">
    <citation type="submission" date="2018-02" db="EMBL/GenBank/DDBJ databases">
        <title>Genome sequence of the basidiomycete white-rot fungus Phlebia centrifuga.</title>
        <authorList>
            <person name="Granchi Z."/>
            <person name="Peng M."/>
            <person name="de Vries R.P."/>
            <person name="Hilden K."/>
            <person name="Makela M.R."/>
            <person name="Grigoriev I."/>
            <person name="Riley R."/>
        </authorList>
    </citation>
    <scope>NUCLEOTIDE SEQUENCE [LARGE SCALE GENOMIC DNA]</scope>
    <source>
        <strain evidence="1 2">FBCC195</strain>
    </source>
</reference>
<protein>
    <submittedName>
        <fullName evidence="1">Uncharacterized protein</fullName>
    </submittedName>
</protein>
<name>A0A2R6NTJ1_9APHY</name>
<evidence type="ECO:0000313" key="1">
    <source>
        <dbReference type="EMBL" id="PSR76386.1"/>
    </source>
</evidence>
<comment type="caution">
    <text evidence="1">The sequence shown here is derived from an EMBL/GenBank/DDBJ whole genome shotgun (WGS) entry which is preliminary data.</text>
</comment>
<proteinExistence type="predicted"/>
<organism evidence="1 2">
    <name type="scientific">Hermanssonia centrifuga</name>
    <dbReference type="NCBI Taxonomy" id="98765"/>
    <lineage>
        <taxon>Eukaryota</taxon>
        <taxon>Fungi</taxon>
        <taxon>Dikarya</taxon>
        <taxon>Basidiomycota</taxon>
        <taxon>Agaricomycotina</taxon>
        <taxon>Agaricomycetes</taxon>
        <taxon>Polyporales</taxon>
        <taxon>Meruliaceae</taxon>
        <taxon>Hermanssonia</taxon>
    </lineage>
</organism>
<evidence type="ECO:0000313" key="2">
    <source>
        <dbReference type="Proteomes" id="UP000186601"/>
    </source>
</evidence>
<dbReference type="AlphaFoldDB" id="A0A2R6NTJ1"/>
<dbReference type="Proteomes" id="UP000186601">
    <property type="component" value="Unassembled WGS sequence"/>
</dbReference>
<keyword evidence="2" id="KW-1185">Reference proteome</keyword>